<evidence type="ECO:0000313" key="3">
    <source>
        <dbReference type="EMBL" id="KAG5856193.1"/>
    </source>
</evidence>
<dbReference type="EMBL" id="JAFIRN010000001">
    <property type="protein sequence ID" value="KAG5856193.1"/>
    <property type="molecule type" value="Genomic_DNA"/>
</dbReference>
<reference evidence="3" key="1">
    <citation type="submission" date="2021-01" db="EMBL/GenBank/DDBJ databases">
        <title>A chromosome-scale assembly of European eel, Anguilla anguilla.</title>
        <authorList>
            <person name="Henkel C."/>
            <person name="Jong-Raadsen S.A."/>
            <person name="Dufour S."/>
            <person name="Weltzien F.-A."/>
            <person name="Palstra A.P."/>
            <person name="Pelster B."/>
            <person name="Spaink H.P."/>
            <person name="Van Den Thillart G.E."/>
            <person name="Jansen H."/>
            <person name="Zahm M."/>
            <person name="Klopp C."/>
            <person name="Cedric C."/>
            <person name="Louis A."/>
            <person name="Berthelot C."/>
            <person name="Parey E."/>
            <person name="Roest Crollius H."/>
            <person name="Montfort J."/>
            <person name="Robinson-Rechavi M."/>
            <person name="Bucao C."/>
            <person name="Bouchez O."/>
            <person name="Gislard M."/>
            <person name="Lluch J."/>
            <person name="Milhes M."/>
            <person name="Lampietro C."/>
            <person name="Lopez Roques C."/>
            <person name="Donnadieu C."/>
            <person name="Braasch I."/>
            <person name="Desvignes T."/>
            <person name="Postlethwait J."/>
            <person name="Bobe J."/>
            <person name="Guiguen Y."/>
            <person name="Dirks R."/>
        </authorList>
    </citation>
    <scope>NUCLEOTIDE SEQUENCE</scope>
    <source>
        <strain evidence="3">Tag_6206</strain>
        <tissue evidence="3">Liver</tissue>
    </source>
</reference>
<dbReference type="Proteomes" id="UP001044222">
    <property type="component" value="Unassembled WGS sequence"/>
</dbReference>
<organism evidence="3 4">
    <name type="scientific">Anguilla anguilla</name>
    <name type="common">European freshwater eel</name>
    <name type="synonym">Muraena anguilla</name>
    <dbReference type="NCBI Taxonomy" id="7936"/>
    <lineage>
        <taxon>Eukaryota</taxon>
        <taxon>Metazoa</taxon>
        <taxon>Chordata</taxon>
        <taxon>Craniata</taxon>
        <taxon>Vertebrata</taxon>
        <taxon>Euteleostomi</taxon>
        <taxon>Actinopterygii</taxon>
        <taxon>Neopterygii</taxon>
        <taxon>Teleostei</taxon>
        <taxon>Anguilliformes</taxon>
        <taxon>Anguillidae</taxon>
        <taxon>Anguilla</taxon>
    </lineage>
</organism>
<dbReference type="PANTHER" id="PTHR47272:SF2">
    <property type="entry name" value="PIGGYBAC TRANSPOSABLE ELEMENT-DERIVED PROTEIN 3-LIKE"/>
    <property type="match status" value="1"/>
</dbReference>
<dbReference type="InterPro" id="IPR029526">
    <property type="entry name" value="PGBD"/>
</dbReference>
<feature type="compositionally biased region" description="Pro residues" evidence="1">
    <location>
        <begin position="669"/>
        <end position="678"/>
    </location>
</feature>
<dbReference type="PANTHER" id="PTHR47272">
    <property type="entry name" value="DDE_TNP_1_7 DOMAIN-CONTAINING PROTEIN"/>
    <property type="match status" value="1"/>
</dbReference>
<dbReference type="AlphaFoldDB" id="A0A9D3MZW6"/>
<comment type="caution">
    <text evidence="3">The sequence shown here is derived from an EMBL/GenBank/DDBJ whole genome shotgun (WGS) entry which is preliminary data.</text>
</comment>
<feature type="region of interest" description="Disordered" evidence="1">
    <location>
        <begin position="662"/>
        <end position="694"/>
    </location>
</feature>
<proteinExistence type="predicted"/>
<sequence>MEVEGTEDQVRVPGNCQSPSILFERFFAGRQRDEGDMEQCQNELRNDSRLVNRTSLGFGLETGPQNRASGMALMGAVTGQVIKVEDFSSNLVPCQNGPSAAPARKRGAAVGQVQPYEQRGGVRVFLVKEENPLVLDEPQEFPGCGHAELPDEEMRLEGNICADSEAMLLDDREGGGDGEREGAVSASPLALDIGVPGGEQCIVFRVKEEEREVALDPPQREHGLSVLLVSRPAALDQQVDQGHTSADGPLVSDLHPGSFTDSDGIWVSVPPGCGAEEGAAENEECEQSRERLIQTGSQPDVFVCTGEGELNTEQQNTEELLEFLMQTSDVEYSDSSDSEPEEEAFAMACYHEGSSSGTGKLTSKNLERSRFSIPVVERPGGSVAEGNGGGGRKELTPVEYFSQYLDWETWEEIAHCTPTFSETPNSVTSKEVAQFVGIHIAMGTLKFPDKRLYWQDFTRVPLIADAMPASRFFLLAKKLRLARRAEDLETPGTEDTLQRIIPKNKESGEAIVFLCKEELCTPAVLERLLVGGVRSAGRVGGVRGGVGDEFVSSDGKLTLLRCQQGFILSTLTERQAHQFSLIKDFEGVQKDAQLHRDLLNLYRTPLTASSPARWPQSVLWHLADLALVNSWLQHRRDRGDSRESLSLMAFRLEVAKGLIHANGRSAPQSAPPHPPAPKLPSRGEAVSPAPRPALPLPDAAARYDGLGHWPEQVAEGEGARCRFGGCERTSRVRCLKCCVFLCISRNHNCFLKFHIQGSL</sequence>
<evidence type="ECO:0000259" key="2">
    <source>
        <dbReference type="Pfam" id="PF13843"/>
    </source>
</evidence>
<dbReference type="Pfam" id="PF13843">
    <property type="entry name" value="DDE_Tnp_1_7"/>
    <property type="match status" value="1"/>
</dbReference>
<accession>A0A9D3MZW6</accession>
<evidence type="ECO:0000313" key="4">
    <source>
        <dbReference type="Proteomes" id="UP001044222"/>
    </source>
</evidence>
<protein>
    <recommendedName>
        <fullName evidence="2">PiggyBac transposable element-derived protein domain-containing protein</fullName>
    </recommendedName>
</protein>
<gene>
    <name evidence="3" type="ORF">ANANG_G00005430</name>
</gene>
<evidence type="ECO:0000256" key="1">
    <source>
        <dbReference type="SAM" id="MobiDB-lite"/>
    </source>
</evidence>
<name>A0A9D3MZW6_ANGAN</name>
<feature type="domain" description="PiggyBac transposable element-derived protein" evidence="2">
    <location>
        <begin position="396"/>
        <end position="487"/>
    </location>
</feature>
<keyword evidence="4" id="KW-1185">Reference proteome</keyword>